<dbReference type="AlphaFoldDB" id="A0A1F6XBS3"/>
<dbReference type="Pfam" id="PF04977">
    <property type="entry name" value="DivIC"/>
    <property type="match status" value="1"/>
</dbReference>
<protein>
    <recommendedName>
        <fullName evidence="4">Septum formation initiator</fullName>
    </recommendedName>
</protein>
<organism evidence="2 3">
    <name type="scientific">Candidatus Nomurabacteria bacterium RIFCSPLOWO2_01_FULL_46_18</name>
    <dbReference type="NCBI Taxonomy" id="1801783"/>
    <lineage>
        <taxon>Bacteria</taxon>
        <taxon>Candidatus Nomuraibacteriota</taxon>
    </lineage>
</organism>
<keyword evidence="1" id="KW-0175">Coiled coil</keyword>
<evidence type="ECO:0000256" key="1">
    <source>
        <dbReference type="SAM" id="Coils"/>
    </source>
</evidence>
<comment type="caution">
    <text evidence="2">The sequence shown here is derived from an EMBL/GenBank/DDBJ whole genome shotgun (WGS) entry which is preliminary data.</text>
</comment>
<dbReference type="EMBL" id="MFVH01000027">
    <property type="protein sequence ID" value="OGI91533.1"/>
    <property type="molecule type" value="Genomic_DNA"/>
</dbReference>
<proteinExistence type="predicted"/>
<evidence type="ECO:0000313" key="2">
    <source>
        <dbReference type="EMBL" id="OGI91533.1"/>
    </source>
</evidence>
<sequence length="123" mass="14228">MRSFQEKKRWRNLAQSWPALALLCVLALFFAWSVFGFWGKMEGTKKNRQLAEEKVAELEDKKAKLSADIEKLSTEEGIEENIREKFGLAREGEGVIIIVDDEKEAKEEAKSGGFFNWLKNLFR</sequence>
<dbReference type="InterPro" id="IPR007060">
    <property type="entry name" value="FtsL/DivIC"/>
</dbReference>
<dbReference type="Proteomes" id="UP000179381">
    <property type="component" value="Unassembled WGS sequence"/>
</dbReference>
<gene>
    <name evidence="2" type="ORF">A2933_01420</name>
</gene>
<evidence type="ECO:0008006" key="4">
    <source>
        <dbReference type="Google" id="ProtNLM"/>
    </source>
</evidence>
<reference evidence="2 3" key="1">
    <citation type="journal article" date="2016" name="Nat. Commun.">
        <title>Thousands of microbial genomes shed light on interconnected biogeochemical processes in an aquifer system.</title>
        <authorList>
            <person name="Anantharaman K."/>
            <person name="Brown C.T."/>
            <person name="Hug L.A."/>
            <person name="Sharon I."/>
            <person name="Castelle C.J."/>
            <person name="Probst A.J."/>
            <person name="Thomas B.C."/>
            <person name="Singh A."/>
            <person name="Wilkins M.J."/>
            <person name="Karaoz U."/>
            <person name="Brodie E.L."/>
            <person name="Williams K.H."/>
            <person name="Hubbard S.S."/>
            <person name="Banfield J.F."/>
        </authorList>
    </citation>
    <scope>NUCLEOTIDE SEQUENCE [LARGE SCALE GENOMIC DNA]</scope>
</reference>
<accession>A0A1F6XBS3</accession>
<name>A0A1F6XBS3_9BACT</name>
<feature type="coiled-coil region" evidence="1">
    <location>
        <begin position="41"/>
        <end position="75"/>
    </location>
</feature>
<evidence type="ECO:0000313" key="3">
    <source>
        <dbReference type="Proteomes" id="UP000179381"/>
    </source>
</evidence>